<keyword evidence="7 11" id="KW-0904">Protein phosphatase</keyword>
<dbReference type="AlphaFoldDB" id="A0AAV3Q305"/>
<gene>
    <name evidence="13" type="ORF">LIER_15219</name>
</gene>
<dbReference type="InterPro" id="IPR001932">
    <property type="entry name" value="PPM-type_phosphatase-like_dom"/>
</dbReference>
<dbReference type="PROSITE" id="PS51746">
    <property type="entry name" value="PPM_2"/>
    <property type="match status" value="1"/>
</dbReference>
<comment type="catalytic activity">
    <reaction evidence="10">
        <text>O-phospho-L-threonyl-[protein] + H2O = L-threonyl-[protein] + phosphate</text>
        <dbReference type="Rhea" id="RHEA:47004"/>
        <dbReference type="Rhea" id="RHEA-COMP:11060"/>
        <dbReference type="Rhea" id="RHEA-COMP:11605"/>
        <dbReference type="ChEBI" id="CHEBI:15377"/>
        <dbReference type="ChEBI" id="CHEBI:30013"/>
        <dbReference type="ChEBI" id="CHEBI:43474"/>
        <dbReference type="ChEBI" id="CHEBI:61977"/>
        <dbReference type="EC" id="3.1.3.16"/>
    </reaction>
</comment>
<proteinExistence type="inferred from homology"/>
<name>A0AAV3Q305_LITER</name>
<dbReference type="PANTHER" id="PTHR47992">
    <property type="entry name" value="PROTEIN PHOSPHATASE"/>
    <property type="match status" value="1"/>
</dbReference>
<dbReference type="PROSITE" id="PS01032">
    <property type="entry name" value="PPM_1"/>
    <property type="match status" value="1"/>
</dbReference>
<dbReference type="Gene3D" id="3.60.40.10">
    <property type="entry name" value="PPM-type phosphatase domain"/>
    <property type="match status" value="1"/>
</dbReference>
<evidence type="ECO:0000256" key="4">
    <source>
        <dbReference type="ARBA" id="ARBA00022723"/>
    </source>
</evidence>
<comment type="cofactor">
    <cofactor evidence="1">
        <name>Mn(2+)</name>
        <dbReference type="ChEBI" id="CHEBI:29035"/>
    </cofactor>
</comment>
<dbReference type="Proteomes" id="UP001454036">
    <property type="component" value="Unassembled WGS sequence"/>
</dbReference>
<evidence type="ECO:0000313" key="13">
    <source>
        <dbReference type="EMBL" id="GAA0158109.1"/>
    </source>
</evidence>
<evidence type="ECO:0000256" key="9">
    <source>
        <dbReference type="ARBA" id="ARBA00047761"/>
    </source>
</evidence>
<evidence type="ECO:0000256" key="2">
    <source>
        <dbReference type="ARBA" id="ARBA00001946"/>
    </source>
</evidence>
<evidence type="ECO:0000256" key="7">
    <source>
        <dbReference type="ARBA" id="ARBA00022912"/>
    </source>
</evidence>
<evidence type="ECO:0000256" key="10">
    <source>
        <dbReference type="ARBA" id="ARBA00048336"/>
    </source>
</evidence>
<dbReference type="EC" id="3.1.3.16" evidence="3"/>
<comment type="caution">
    <text evidence="13">The sequence shown here is derived from an EMBL/GenBank/DDBJ whole genome shotgun (WGS) entry which is preliminary data.</text>
</comment>
<keyword evidence="4" id="KW-0479">Metal-binding</keyword>
<accession>A0AAV3Q305</accession>
<dbReference type="InterPro" id="IPR036457">
    <property type="entry name" value="PPM-type-like_dom_sf"/>
</dbReference>
<protein>
    <recommendedName>
        <fullName evidence="3">protein-serine/threonine phosphatase</fullName>
        <ecNumber evidence="3">3.1.3.16</ecNumber>
    </recommendedName>
</protein>
<dbReference type="CDD" id="cd00143">
    <property type="entry name" value="PP2Cc"/>
    <property type="match status" value="1"/>
</dbReference>
<evidence type="ECO:0000256" key="3">
    <source>
        <dbReference type="ARBA" id="ARBA00013081"/>
    </source>
</evidence>
<dbReference type="InterPro" id="IPR000222">
    <property type="entry name" value="PP2C_BS"/>
</dbReference>
<keyword evidence="8" id="KW-0464">Manganese</keyword>
<evidence type="ECO:0000256" key="1">
    <source>
        <dbReference type="ARBA" id="ARBA00001936"/>
    </source>
</evidence>
<comment type="similarity">
    <text evidence="11">Belongs to the PP2C family.</text>
</comment>
<feature type="domain" description="PPM-type phosphatase" evidence="12">
    <location>
        <begin position="53"/>
        <end position="343"/>
    </location>
</feature>
<dbReference type="Pfam" id="PF00481">
    <property type="entry name" value="PP2C"/>
    <property type="match status" value="1"/>
</dbReference>
<reference evidence="13 14" key="1">
    <citation type="submission" date="2024-01" db="EMBL/GenBank/DDBJ databases">
        <title>The complete chloroplast genome sequence of Lithospermum erythrorhizon: insights into the phylogenetic relationship among Boraginaceae species and the maternal lineages of purple gromwells.</title>
        <authorList>
            <person name="Okada T."/>
            <person name="Watanabe K."/>
        </authorList>
    </citation>
    <scope>NUCLEOTIDE SEQUENCE [LARGE SCALE GENOMIC DNA]</scope>
</reference>
<dbReference type="GO" id="GO:0004722">
    <property type="term" value="F:protein serine/threonine phosphatase activity"/>
    <property type="evidence" value="ECO:0007669"/>
    <property type="project" value="UniProtKB-EC"/>
</dbReference>
<evidence type="ECO:0000256" key="8">
    <source>
        <dbReference type="ARBA" id="ARBA00023211"/>
    </source>
</evidence>
<comment type="cofactor">
    <cofactor evidence="2">
        <name>Mg(2+)</name>
        <dbReference type="ChEBI" id="CHEBI:18420"/>
    </cofactor>
</comment>
<dbReference type="SMART" id="SM00332">
    <property type="entry name" value="PP2Cc"/>
    <property type="match status" value="1"/>
</dbReference>
<dbReference type="SUPFAM" id="SSF81606">
    <property type="entry name" value="PP2C-like"/>
    <property type="match status" value="1"/>
</dbReference>
<dbReference type="EMBL" id="BAABME010003262">
    <property type="protein sequence ID" value="GAA0158109.1"/>
    <property type="molecule type" value="Genomic_DNA"/>
</dbReference>
<dbReference type="InterPro" id="IPR015655">
    <property type="entry name" value="PP2C"/>
</dbReference>
<comment type="catalytic activity">
    <reaction evidence="9">
        <text>O-phospho-L-seryl-[protein] + H2O = L-seryl-[protein] + phosphate</text>
        <dbReference type="Rhea" id="RHEA:20629"/>
        <dbReference type="Rhea" id="RHEA-COMP:9863"/>
        <dbReference type="Rhea" id="RHEA-COMP:11604"/>
        <dbReference type="ChEBI" id="CHEBI:15377"/>
        <dbReference type="ChEBI" id="CHEBI:29999"/>
        <dbReference type="ChEBI" id="CHEBI:43474"/>
        <dbReference type="ChEBI" id="CHEBI:83421"/>
        <dbReference type="EC" id="3.1.3.16"/>
    </reaction>
</comment>
<sequence length="415" mass="44732">MGCSHGKCCGVYTNSEDGEKRDVLGKYSGHGKHILSDRSLDIVKVPSHNFSLEYSVLTLRGYYPDTPEKDNQDSYCIKSCVQGNANVHFFGVFDGHGLFGTQCAKFVSDRLVEVLSSDESLLDDPVKSYNDSFLVVNEELRNSEIDDSMSGTTAITVLVVGDKLYVANVGDSRAVMAVKEGNGVLAGDLSSDQTPFRNDECERVKLCGARVLSVDQVEGLKDPGIQSWGDEETEGNDPPRLWVQNGMYPGTAFTRSVGDSTAEKIGVVSVPEVLTIQLTPENPFFVIASDGVFEFLSSQAVVTMVSRHPDPRDACSAVAGESYKLWLDHENRTDDITIIVVHVKGLSDPGAAAANGVIGNISSESKKGKESSKMYSTPARSDVFLSVRSSPDLHSFEKALGTDKSSSTTLSAIAT</sequence>
<evidence type="ECO:0000256" key="6">
    <source>
        <dbReference type="ARBA" id="ARBA00022842"/>
    </source>
</evidence>
<keyword evidence="14" id="KW-1185">Reference proteome</keyword>
<dbReference type="FunFam" id="3.60.40.10:FF:000007">
    <property type="entry name" value="Phosphatase 2C and cyclic nucleotide-binding/kinase domain-containing protein"/>
    <property type="match status" value="1"/>
</dbReference>
<evidence type="ECO:0000313" key="14">
    <source>
        <dbReference type="Proteomes" id="UP001454036"/>
    </source>
</evidence>
<dbReference type="GO" id="GO:0046872">
    <property type="term" value="F:metal ion binding"/>
    <property type="evidence" value="ECO:0007669"/>
    <property type="project" value="UniProtKB-KW"/>
</dbReference>
<keyword evidence="6" id="KW-0460">Magnesium</keyword>
<evidence type="ECO:0000256" key="11">
    <source>
        <dbReference type="RuleBase" id="RU003465"/>
    </source>
</evidence>
<organism evidence="13 14">
    <name type="scientific">Lithospermum erythrorhizon</name>
    <name type="common">Purple gromwell</name>
    <name type="synonym">Lithospermum officinale var. erythrorhizon</name>
    <dbReference type="NCBI Taxonomy" id="34254"/>
    <lineage>
        <taxon>Eukaryota</taxon>
        <taxon>Viridiplantae</taxon>
        <taxon>Streptophyta</taxon>
        <taxon>Embryophyta</taxon>
        <taxon>Tracheophyta</taxon>
        <taxon>Spermatophyta</taxon>
        <taxon>Magnoliopsida</taxon>
        <taxon>eudicotyledons</taxon>
        <taxon>Gunneridae</taxon>
        <taxon>Pentapetalae</taxon>
        <taxon>asterids</taxon>
        <taxon>lamiids</taxon>
        <taxon>Boraginales</taxon>
        <taxon>Boraginaceae</taxon>
        <taxon>Boraginoideae</taxon>
        <taxon>Lithospermeae</taxon>
        <taxon>Lithospermum</taxon>
    </lineage>
</organism>
<evidence type="ECO:0000259" key="12">
    <source>
        <dbReference type="PROSITE" id="PS51746"/>
    </source>
</evidence>
<keyword evidence="5 11" id="KW-0378">Hydrolase</keyword>
<evidence type="ECO:0000256" key="5">
    <source>
        <dbReference type="ARBA" id="ARBA00022801"/>
    </source>
</evidence>